<evidence type="ECO:0000256" key="3">
    <source>
        <dbReference type="ARBA" id="ARBA00022692"/>
    </source>
</evidence>
<comment type="subcellular location">
    <subcellularLocation>
        <location evidence="1">Membrane</location>
        <topology evidence="1">Multi-pass membrane protein</topology>
    </subcellularLocation>
</comment>
<proteinExistence type="inferred from homology"/>
<keyword evidence="5 6" id="KW-0472">Membrane</keyword>
<evidence type="ECO:0000256" key="6">
    <source>
        <dbReference type="SAM" id="Phobius"/>
    </source>
</evidence>
<dbReference type="Proteomes" id="UP000231192">
    <property type="component" value="Unassembled WGS sequence"/>
</dbReference>
<feature type="transmembrane region" description="Helical" evidence="6">
    <location>
        <begin position="28"/>
        <end position="47"/>
    </location>
</feature>
<reference evidence="8" key="1">
    <citation type="submission" date="2017-09" db="EMBL/GenBank/DDBJ databases">
        <title>Depth-based differentiation of microbial function through sediment-hosted aquifers and enrichment of novel symbionts in the deep terrestrial subsurface.</title>
        <authorList>
            <person name="Probst A.J."/>
            <person name="Ladd B."/>
            <person name="Jarett J.K."/>
            <person name="Geller-Mcgrath D.E."/>
            <person name="Sieber C.M.K."/>
            <person name="Emerson J.B."/>
            <person name="Anantharaman K."/>
            <person name="Thomas B.C."/>
            <person name="Malmstrom R."/>
            <person name="Stieglmeier M."/>
            <person name="Klingl A."/>
            <person name="Woyke T."/>
            <person name="Ryan C.M."/>
            <person name="Banfield J.F."/>
        </authorList>
    </citation>
    <scope>NUCLEOTIDE SEQUENCE [LARGE SCALE GENOMIC DNA]</scope>
</reference>
<evidence type="ECO:0008006" key="9">
    <source>
        <dbReference type="Google" id="ProtNLM"/>
    </source>
</evidence>
<dbReference type="Pfam" id="PF01594">
    <property type="entry name" value="AI-2E_transport"/>
    <property type="match status" value="1"/>
</dbReference>
<dbReference type="AlphaFoldDB" id="A0A2H0UBW5"/>
<evidence type="ECO:0000256" key="5">
    <source>
        <dbReference type="ARBA" id="ARBA00023136"/>
    </source>
</evidence>
<comment type="caution">
    <text evidence="7">The sequence shown here is derived from an EMBL/GenBank/DDBJ whole genome shotgun (WGS) entry which is preliminary data.</text>
</comment>
<dbReference type="GO" id="GO:0016020">
    <property type="term" value="C:membrane"/>
    <property type="evidence" value="ECO:0007669"/>
    <property type="project" value="UniProtKB-SubCell"/>
</dbReference>
<protein>
    <recommendedName>
        <fullName evidence="9">AI-2E family transporter</fullName>
    </recommendedName>
</protein>
<dbReference type="EMBL" id="PFBK01000003">
    <property type="protein sequence ID" value="PIR83901.1"/>
    <property type="molecule type" value="Genomic_DNA"/>
</dbReference>
<dbReference type="PANTHER" id="PTHR21716">
    <property type="entry name" value="TRANSMEMBRANE PROTEIN"/>
    <property type="match status" value="1"/>
</dbReference>
<organism evidence="7 8">
    <name type="scientific">Candidatus Kaiserbacteria bacterium CG10_big_fil_rev_8_21_14_0_10_51_14</name>
    <dbReference type="NCBI Taxonomy" id="1974610"/>
    <lineage>
        <taxon>Bacteria</taxon>
        <taxon>Candidatus Kaiseribacteriota</taxon>
    </lineage>
</organism>
<evidence type="ECO:0000256" key="2">
    <source>
        <dbReference type="ARBA" id="ARBA00009773"/>
    </source>
</evidence>
<feature type="transmembrane region" description="Helical" evidence="6">
    <location>
        <begin position="59"/>
        <end position="79"/>
    </location>
</feature>
<feature type="transmembrane region" description="Helical" evidence="6">
    <location>
        <begin position="145"/>
        <end position="174"/>
    </location>
</feature>
<accession>A0A2H0UBW5</accession>
<evidence type="ECO:0000313" key="8">
    <source>
        <dbReference type="Proteomes" id="UP000231192"/>
    </source>
</evidence>
<dbReference type="InterPro" id="IPR002549">
    <property type="entry name" value="AI-2E-like"/>
</dbReference>
<feature type="transmembrane region" description="Helical" evidence="6">
    <location>
        <begin position="325"/>
        <end position="344"/>
    </location>
</feature>
<gene>
    <name evidence="7" type="ORF">COU18_00595</name>
</gene>
<keyword evidence="4 6" id="KW-1133">Transmembrane helix</keyword>
<evidence type="ECO:0000256" key="4">
    <source>
        <dbReference type="ARBA" id="ARBA00022989"/>
    </source>
</evidence>
<comment type="similarity">
    <text evidence="2">Belongs to the autoinducer-2 exporter (AI-2E) (TC 2.A.86) family.</text>
</comment>
<sequence>MVNSKLQLHFLLLLLAGALVLSFFIFRPFLAPLALAMVFAVVLQPFYRRVVRSMGNRESIGALVTVVISIVCVLLPLSFLGTRIFQESVGVYNSLVTNDGNANFAVSFFKDTGRALEGSIPGSARFFENLSVDLDAYAKQGLTWLIAHVGVALSGVSVFVLNLFIFFVALYYLLRDGKKLKQALVSLSPLEDKDDEMVFGRLALAVNSVIKGNLTIALIQGVMTAIGLTIFGVPNAVLFGTIAAVAALIPAVGTALVLAPATLYLFVTGDTIPGIGLLIWWIFAVGLIDNFLGPKLVGRGMRLHPLFVLLSVLGGIALFGPIGIFLGPLALSLLFAFITIYSYLADPQRAPSR</sequence>
<feature type="transmembrane region" description="Helical" evidence="6">
    <location>
        <begin position="236"/>
        <end position="266"/>
    </location>
</feature>
<keyword evidence="3 6" id="KW-0812">Transmembrane</keyword>
<evidence type="ECO:0000313" key="7">
    <source>
        <dbReference type="EMBL" id="PIR83901.1"/>
    </source>
</evidence>
<feature type="transmembrane region" description="Helical" evidence="6">
    <location>
        <begin position="272"/>
        <end position="291"/>
    </location>
</feature>
<evidence type="ECO:0000256" key="1">
    <source>
        <dbReference type="ARBA" id="ARBA00004141"/>
    </source>
</evidence>
<dbReference type="PANTHER" id="PTHR21716:SF4">
    <property type="entry name" value="TRANSMEMBRANE PROTEIN 245"/>
    <property type="match status" value="1"/>
</dbReference>
<name>A0A2H0UBW5_9BACT</name>